<gene>
    <name evidence="1" type="ORF">SVUK_LOCUS6957</name>
</gene>
<reference evidence="1 2" key="1">
    <citation type="submission" date="2018-11" db="EMBL/GenBank/DDBJ databases">
        <authorList>
            <consortium name="Pathogen Informatics"/>
        </authorList>
    </citation>
    <scope>NUCLEOTIDE SEQUENCE [LARGE SCALE GENOMIC DNA]</scope>
</reference>
<name>A0A3P7IXQ1_STRVU</name>
<keyword evidence="2" id="KW-1185">Reference proteome</keyword>
<dbReference type="OrthoDB" id="21502at2759"/>
<accession>A0A3P7IXQ1</accession>
<evidence type="ECO:0000313" key="2">
    <source>
        <dbReference type="Proteomes" id="UP000270094"/>
    </source>
</evidence>
<evidence type="ECO:0000313" key="1">
    <source>
        <dbReference type="EMBL" id="VDM71959.1"/>
    </source>
</evidence>
<dbReference type="EMBL" id="UYYB01022919">
    <property type="protein sequence ID" value="VDM71959.1"/>
    <property type="molecule type" value="Genomic_DNA"/>
</dbReference>
<proteinExistence type="predicted"/>
<protein>
    <submittedName>
        <fullName evidence="1">Uncharacterized protein</fullName>
    </submittedName>
</protein>
<sequence>MKSTLMVVMVANGPSPFSFSAISILPQSFDENDVYNRDEVLSAVFEKYSLQSEAEQMMLLEPHPPHSQSKSQAEAQFWIHTKVENVVSEVVEEQSYFLCQVVTTEELAAFLSDSVLDDVTR</sequence>
<dbReference type="Proteomes" id="UP000270094">
    <property type="component" value="Unassembled WGS sequence"/>
</dbReference>
<dbReference type="AlphaFoldDB" id="A0A3P7IXQ1"/>
<organism evidence="1 2">
    <name type="scientific">Strongylus vulgaris</name>
    <name type="common">Blood worm</name>
    <dbReference type="NCBI Taxonomy" id="40348"/>
    <lineage>
        <taxon>Eukaryota</taxon>
        <taxon>Metazoa</taxon>
        <taxon>Ecdysozoa</taxon>
        <taxon>Nematoda</taxon>
        <taxon>Chromadorea</taxon>
        <taxon>Rhabditida</taxon>
        <taxon>Rhabditina</taxon>
        <taxon>Rhabditomorpha</taxon>
        <taxon>Strongyloidea</taxon>
        <taxon>Strongylidae</taxon>
        <taxon>Strongylus</taxon>
    </lineage>
</organism>